<dbReference type="Pfam" id="PF26633">
    <property type="entry name" value="DUF8206"/>
    <property type="match status" value="1"/>
</dbReference>
<comment type="caution">
    <text evidence="2">The sequence shown here is derived from an EMBL/GenBank/DDBJ whole genome shotgun (WGS) entry which is preliminary data.</text>
</comment>
<keyword evidence="3" id="KW-1185">Reference proteome</keyword>
<feature type="domain" description="DUF8206" evidence="1">
    <location>
        <begin position="957"/>
        <end position="1042"/>
    </location>
</feature>
<dbReference type="InterPro" id="IPR058519">
    <property type="entry name" value="DUF8206"/>
</dbReference>
<dbReference type="STRING" id="329046.A0A1Y2C6U9"/>
<reference evidence="2 3" key="1">
    <citation type="submission" date="2016-07" db="EMBL/GenBank/DDBJ databases">
        <title>Pervasive Adenine N6-methylation of Active Genes in Fungi.</title>
        <authorList>
            <consortium name="DOE Joint Genome Institute"/>
            <person name="Mondo S.J."/>
            <person name="Dannebaum R.O."/>
            <person name="Kuo R.C."/>
            <person name="Labutti K."/>
            <person name="Haridas S."/>
            <person name="Kuo A."/>
            <person name="Salamov A."/>
            <person name="Ahrendt S.R."/>
            <person name="Lipzen A."/>
            <person name="Sullivan W."/>
            <person name="Andreopoulos W.B."/>
            <person name="Clum A."/>
            <person name="Lindquist E."/>
            <person name="Daum C."/>
            <person name="Ramamoorthy G.K."/>
            <person name="Gryganskyi A."/>
            <person name="Culley D."/>
            <person name="Magnuson J.K."/>
            <person name="James T.Y."/>
            <person name="O'Malley M.A."/>
            <person name="Stajich J.E."/>
            <person name="Spatafora J.W."/>
            <person name="Visel A."/>
            <person name="Grigoriev I.V."/>
        </authorList>
    </citation>
    <scope>NUCLEOTIDE SEQUENCE [LARGE SCALE GENOMIC DNA]</scope>
    <source>
        <strain evidence="2 3">JEL800</strain>
    </source>
</reference>
<protein>
    <recommendedName>
        <fullName evidence="1">DUF8206 domain-containing protein</fullName>
    </recommendedName>
</protein>
<dbReference type="Proteomes" id="UP000193642">
    <property type="component" value="Unassembled WGS sequence"/>
</dbReference>
<dbReference type="Gene3D" id="3.40.50.300">
    <property type="entry name" value="P-loop containing nucleotide triphosphate hydrolases"/>
    <property type="match status" value="1"/>
</dbReference>
<dbReference type="AlphaFoldDB" id="A0A1Y2C6U9"/>
<dbReference type="OrthoDB" id="2158998at2759"/>
<proteinExistence type="predicted"/>
<accession>A0A1Y2C6U9</accession>
<name>A0A1Y2C6U9_9FUNG</name>
<evidence type="ECO:0000313" key="3">
    <source>
        <dbReference type="Proteomes" id="UP000193642"/>
    </source>
</evidence>
<evidence type="ECO:0000313" key="2">
    <source>
        <dbReference type="EMBL" id="ORY42624.1"/>
    </source>
</evidence>
<gene>
    <name evidence="2" type="ORF">BCR33DRAFT_822742</name>
</gene>
<dbReference type="EMBL" id="MCGO01000028">
    <property type="protein sequence ID" value="ORY42624.1"/>
    <property type="molecule type" value="Genomic_DNA"/>
</dbReference>
<organism evidence="2 3">
    <name type="scientific">Rhizoclosmatium globosum</name>
    <dbReference type="NCBI Taxonomy" id="329046"/>
    <lineage>
        <taxon>Eukaryota</taxon>
        <taxon>Fungi</taxon>
        <taxon>Fungi incertae sedis</taxon>
        <taxon>Chytridiomycota</taxon>
        <taxon>Chytridiomycota incertae sedis</taxon>
        <taxon>Chytridiomycetes</taxon>
        <taxon>Chytridiales</taxon>
        <taxon>Chytriomycetaceae</taxon>
        <taxon>Rhizoclosmatium</taxon>
    </lineage>
</organism>
<evidence type="ECO:0000259" key="1">
    <source>
        <dbReference type="Pfam" id="PF26633"/>
    </source>
</evidence>
<dbReference type="InterPro" id="IPR027417">
    <property type="entry name" value="P-loop_NTPase"/>
</dbReference>
<dbReference type="PANTHER" id="PTHR32046">
    <property type="entry name" value="G DOMAIN-CONTAINING PROTEIN"/>
    <property type="match status" value="1"/>
</dbReference>
<dbReference type="PANTHER" id="PTHR32046:SF11">
    <property type="entry name" value="IMMUNE-ASSOCIATED NUCLEOTIDE-BINDING PROTEIN 10-LIKE"/>
    <property type="match status" value="1"/>
</dbReference>
<dbReference type="SUPFAM" id="SSF52540">
    <property type="entry name" value="P-loop containing nucleoside triphosphate hydrolases"/>
    <property type="match status" value="1"/>
</dbReference>
<sequence length="1276" mass="144582">MTDTIVKLPNLDPSEQLTLGQGFNLIGLAPVQYNILGPKFDKAVLSRVESSETFFSSNENSEDKMNKYHLDGHLKVGVLFGLLSCGADFQFLRINKTNNRTVRGVLMYRFETCQETVVIDHVIGHLQTSKILTEETESTHIITKIVYGGYVSCTFEYDVKEHENIFEIEGKLNASLNVILASVDASGAVGYDSESHSFLSNTKMEIKGTFIHSKVIPADPRAVIDYFRSIPSLINKDSMNHVRYELTSLDAIRRKLSTTYLNNTLVTKMSDEMAARILSSMDEVMRMLKTASNELRIAKSSKHKDLMPVEEWEVAVRKIDAAMDKMIKRVKYRMQEQEFDDADEEMVKESPKIRLSCNNFIKACKSRREFVEFVVDVLYPGVQVFKNSREADNAVSVHLAKYPSGRVILYTEDYARSVQTESRSIMGNLIKKHGNSESVEFIICLEPIPLMQSIQCVDEFHDAKEHLDDINQENICCDCLTNCKLHCKSHIVSKRMNGNIILDIHPYEKEKECQVFVSPLVRVKKRHRIKTDDDLAARLNLKNMILRCQGQTCSSKPIEWRCEDCCEVVQFDKENFLYCRCWDGSKFPLHATDFCCSPSKGTHGHSWERCRKETTLADVNVLIVGASGIGKSTLINSFINYYLFEDFDDAMRNSSELVIPIPGEFTASGFGRRDADGQLIREDQSVVKFGDQSKATNENVNNRGQSVTQFCKTYTITLYNRQINFIDPPGMLDSRGPEQDKVNSDHIVSYISSLSHLSAVLFVMKPNEERLTAPIMYTFLETFARLNKDLANNIYFLFTVSSTTNYALGGTHNTIVELQEQLSTKERKLKLLQQDKQFFVDNAGFRLVCAKAAGLELFNDEDGSLTAGNRTHWARSSKACRSLIESLLKVTLGIKKLNETKLLIASISDVLVKVSKNCDATLASIEAKENEVKLAETKGEDLEDQLNVTVRRCKVVQLNEPMTVCTSATCCEVVEVFNGVVTAGNEMKYKACHKPCYLEGVTLNQVNHPLMKSCLAFRREANCYVCAARGHTCGTDKHMHMLTDIETYLEDCEVATVRSDLDALVAKKTQYITAINGLELLKRELISEKDMIIKSMAKFAKFIKRESLVVPNDRVLDYLRQTIAVYEGKPNLEPDQVKELENTKKILASYQQQMKLLDDADKNGGSNVESVALNNVDKELEALFALKHTGKEIKDSLQSFKRIQQTHPVGDKSSTTREYIPLERKKRRWGMRSVVNNAMYALLLFSETKNIHLRFLFADLDHMSWANGQMVTALDY</sequence>